<feature type="transmembrane region" description="Helical" evidence="1">
    <location>
        <begin position="39"/>
        <end position="57"/>
    </location>
</feature>
<dbReference type="Proteomes" id="UP000233256">
    <property type="component" value="Unassembled WGS sequence"/>
</dbReference>
<dbReference type="AlphaFoldDB" id="A0A2N1PM34"/>
<protein>
    <submittedName>
        <fullName evidence="2">Uncharacterized protein</fullName>
    </submittedName>
</protein>
<evidence type="ECO:0000313" key="2">
    <source>
        <dbReference type="EMBL" id="PKK89396.1"/>
    </source>
</evidence>
<comment type="caution">
    <text evidence="2">The sequence shown here is derived from an EMBL/GenBank/DDBJ whole genome shotgun (WGS) entry which is preliminary data.</text>
</comment>
<accession>A0A2N1PM34</accession>
<organism evidence="2 3">
    <name type="scientific">Candidatus Wallbacteria bacterium HGW-Wallbacteria-1</name>
    <dbReference type="NCBI Taxonomy" id="2013854"/>
    <lineage>
        <taxon>Bacteria</taxon>
        <taxon>Candidatus Walliibacteriota</taxon>
    </lineage>
</organism>
<keyword evidence="1" id="KW-0472">Membrane</keyword>
<dbReference type="EMBL" id="PGXC01000018">
    <property type="protein sequence ID" value="PKK89396.1"/>
    <property type="molecule type" value="Genomic_DNA"/>
</dbReference>
<keyword evidence="1" id="KW-1133">Transmembrane helix</keyword>
<keyword evidence="1" id="KW-0812">Transmembrane</keyword>
<evidence type="ECO:0000256" key="1">
    <source>
        <dbReference type="SAM" id="Phobius"/>
    </source>
</evidence>
<name>A0A2N1PM34_9BACT</name>
<reference evidence="2 3" key="1">
    <citation type="journal article" date="2017" name="ISME J.">
        <title>Potential for microbial H2 and metal transformations associated with novel bacteria and archaea in deep terrestrial subsurface sediments.</title>
        <authorList>
            <person name="Hernsdorf A.W."/>
            <person name="Amano Y."/>
            <person name="Miyakawa K."/>
            <person name="Ise K."/>
            <person name="Suzuki Y."/>
            <person name="Anantharaman K."/>
            <person name="Probst A."/>
            <person name="Burstein D."/>
            <person name="Thomas B.C."/>
            <person name="Banfield J.F."/>
        </authorList>
    </citation>
    <scope>NUCLEOTIDE SEQUENCE [LARGE SCALE GENOMIC DNA]</scope>
    <source>
        <strain evidence="2">HGW-Wallbacteria-1</strain>
    </source>
</reference>
<sequence length="139" mass="15962">MALIENPSANEKNSNNEKHSNTELYDYLQLRRHRREMRYRFFVIFILVFVALTIAVLTDTFTSSDFSGDSGDMSVDNYYIEANDRGIANGKGVPVRVQIPSELKKAFNELDPETRDRLKGMYHKWSEKSEDEKSSGSGN</sequence>
<evidence type="ECO:0000313" key="3">
    <source>
        <dbReference type="Proteomes" id="UP000233256"/>
    </source>
</evidence>
<proteinExistence type="predicted"/>
<gene>
    <name evidence="2" type="ORF">CVV64_14410</name>
</gene>